<dbReference type="GO" id="GO:0034204">
    <property type="term" value="P:lipid translocation"/>
    <property type="evidence" value="ECO:0007669"/>
    <property type="project" value="TreeGrafter"/>
</dbReference>
<keyword evidence="6 8" id="KW-1133">Transmembrane helix</keyword>
<dbReference type="AlphaFoldDB" id="A0A9X3S854"/>
<keyword evidence="11" id="KW-1185">Reference proteome</keyword>
<dbReference type="GO" id="GO:0009252">
    <property type="term" value="P:peptidoglycan biosynthetic process"/>
    <property type="evidence" value="ECO:0007669"/>
    <property type="project" value="UniProtKB-UniRule"/>
</dbReference>
<feature type="transmembrane region" description="Helical" evidence="8">
    <location>
        <begin position="173"/>
        <end position="190"/>
    </location>
</feature>
<proteinExistence type="inferred from homology"/>
<comment type="pathway">
    <text evidence="8">Cell wall biogenesis; peptidoglycan biosynthesis.</text>
</comment>
<evidence type="ECO:0000256" key="9">
    <source>
        <dbReference type="PIRNR" id="PIRNR002869"/>
    </source>
</evidence>
<keyword evidence="2 8" id="KW-1003">Cell membrane</keyword>
<dbReference type="InterPro" id="IPR004268">
    <property type="entry name" value="MurJ"/>
</dbReference>
<feature type="transmembrane region" description="Helical" evidence="8">
    <location>
        <begin position="453"/>
        <end position="475"/>
    </location>
</feature>
<keyword evidence="8 9" id="KW-0813">Transport</keyword>
<protein>
    <recommendedName>
        <fullName evidence="8">Probable lipid II flippase MurJ</fullName>
    </recommendedName>
</protein>
<accession>A0A9X3S854</accession>
<evidence type="ECO:0000256" key="5">
    <source>
        <dbReference type="ARBA" id="ARBA00022984"/>
    </source>
</evidence>
<evidence type="ECO:0000256" key="1">
    <source>
        <dbReference type="ARBA" id="ARBA00004651"/>
    </source>
</evidence>
<keyword evidence="7 8" id="KW-0472">Membrane</keyword>
<feature type="transmembrane region" description="Helical" evidence="8">
    <location>
        <begin position="62"/>
        <end position="81"/>
    </location>
</feature>
<evidence type="ECO:0000313" key="11">
    <source>
        <dbReference type="Proteomes" id="UP001147653"/>
    </source>
</evidence>
<dbReference type="GO" id="GO:0005886">
    <property type="term" value="C:plasma membrane"/>
    <property type="evidence" value="ECO:0007669"/>
    <property type="project" value="UniProtKB-SubCell"/>
</dbReference>
<evidence type="ECO:0000256" key="7">
    <source>
        <dbReference type="ARBA" id="ARBA00023136"/>
    </source>
</evidence>
<dbReference type="GO" id="GO:0008360">
    <property type="term" value="P:regulation of cell shape"/>
    <property type="evidence" value="ECO:0007669"/>
    <property type="project" value="UniProtKB-UniRule"/>
</dbReference>
<evidence type="ECO:0000256" key="3">
    <source>
        <dbReference type="ARBA" id="ARBA00022692"/>
    </source>
</evidence>
<sequence length="531" mass="56009">MASQPTSHARRTAINTLIFSAATGLSRVAGLIREVVAAAYFGTAGAASAFTLAFQIPNLIRALVADAALSSAFVPVFSELLEQKKRKEAIELAGALAGLMLVALTLISLVFIVIAPWLIPLFTGDEFTPALDTLAIGLSQVLFPIVVLLGLTGLVTGILNVHDHFTIPAIAPLVWNVVIIAGMVGLAPLFDGDDKLYAYAIGVVAGTLVQLLMMLPTLRRMGFPIGHIRLPRRGDERVKRVLMLMLPVSIGLGLININLLLNTVIGSGVSDEVPRAIDAAFRIYMLPQGMFSVAVATVLFPQLARLAARNDFAGLRATIGTGLRQIALLLIPAGAAMAVLAEPIVQLVFQRGEWDAESTRLTADALFWFAFSLPFSGFVLMLTRGFFSLQQPTTPTKLAVGSLAINAVGSYLLSKPFGIAGIVLGTIASNAALVLAEAFLLRRALGGFETRETLVAIAKMLVAAGALAAVAYGVWAGLDALLGTALLARAVSVFVALGAGSAAYAAVVLGLRIPEARQILDLFARRLRKRS</sequence>
<evidence type="ECO:0000256" key="4">
    <source>
        <dbReference type="ARBA" id="ARBA00022960"/>
    </source>
</evidence>
<name>A0A9X3S854_9ACTN</name>
<comment type="subcellular location">
    <subcellularLocation>
        <location evidence="1 8">Cell membrane</location>
        <topology evidence="1 8">Multi-pass membrane protein</topology>
    </subcellularLocation>
</comment>
<evidence type="ECO:0000313" key="10">
    <source>
        <dbReference type="EMBL" id="MDA0181774.1"/>
    </source>
</evidence>
<feature type="transmembrane region" description="Helical" evidence="8">
    <location>
        <begin position="365"/>
        <end position="383"/>
    </location>
</feature>
<feature type="transmembrane region" description="Helical" evidence="8">
    <location>
        <begin position="487"/>
        <end position="511"/>
    </location>
</feature>
<dbReference type="HAMAP" id="MF_02078">
    <property type="entry name" value="MurJ_MviN"/>
    <property type="match status" value="1"/>
</dbReference>
<keyword evidence="3 8" id="KW-0812">Transmembrane</keyword>
<organism evidence="10 11">
    <name type="scientific">Solirubrobacter phytolaccae</name>
    <dbReference type="NCBI Taxonomy" id="1404360"/>
    <lineage>
        <taxon>Bacteria</taxon>
        <taxon>Bacillati</taxon>
        <taxon>Actinomycetota</taxon>
        <taxon>Thermoleophilia</taxon>
        <taxon>Solirubrobacterales</taxon>
        <taxon>Solirubrobacteraceae</taxon>
        <taxon>Solirubrobacter</taxon>
    </lineage>
</organism>
<comment type="function">
    <text evidence="8 9">Involved in peptidoglycan biosynthesis. Transports lipid-linked peptidoglycan precursors from the inner to the outer leaflet of the cytoplasmic membrane.</text>
</comment>
<dbReference type="PANTHER" id="PTHR47019:SF1">
    <property type="entry name" value="LIPID II FLIPPASE MURJ"/>
    <property type="match status" value="1"/>
</dbReference>
<feature type="transmembrane region" description="Helical" evidence="8">
    <location>
        <begin position="35"/>
        <end position="56"/>
    </location>
</feature>
<dbReference type="GO" id="GO:0015648">
    <property type="term" value="F:lipid-linked peptidoglycan transporter activity"/>
    <property type="evidence" value="ECO:0007669"/>
    <property type="project" value="UniProtKB-UniRule"/>
</dbReference>
<keyword evidence="5 8" id="KW-0573">Peptidoglycan synthesis</keyword>
<feature type="transmembrane region" description="Helical" evidence="8">
    <location>
        <begin position="241"/>
        <end position="261"/>
    </location>
</feature>
<dbReference type="PRINTS" id="PR01806">
    <property type="entry name" value="VIRFACTRMVIN"/>
</dbReference>
<gene>
    <name evidence="8 10" type="primary">murJ</name>
    <name evidence="10" type="ORF">OJ997_15825</name>
</gene>
<comment type="caution">
    <text evidence="10">The sequence shown here is derived from an EMBL/GenBank/DDBJ whole genome shotgun (WGS) entry which is preliminary data.</text>
</comment>
<evidence type="ECO:0000256" key="2">
    <source>
        <dbReference type="ARBA" id="ARBA00022475"/>
    </source>
</evidence>
<dbReference type="GO" id="GO:0071555">
    <property type="term" value="P:cell wall organization"/>
    <property type="evidence" value="ECO:0007669"/>
    <property type="project" value="UniProtKB-UniRule"/>
</dbReference>
<feature type="transmembrane region" description="Helical" evidence="8">
    <location>
        <begin position="281"/>
        <end position="300"/>
    </location>
</feature>
<evidence type="ECO:0000256" key="8">
    <source>
        <dbReference type="HAMAP-Rule" id="MF_02078"/>
    </source>
</evidence>
<dbReference type="Pfam" id="PF03023">
    <property type="entry name" value="MurJ"/>
    <property type="match status" value="1"/>
</dbReference>
<dbReference type="CDD" id="cd13123">
    <property type="entry name" value="MATE_MurJ_like"/>
    <property type="match status" value="1"/>
</dbReference>
<feature type="transmembrane region" description="Helical" evidence="8">
    <location>
        <begin position="139"/>
        <end position="161"/>
    </location>
</feature>
<feature type="transmembrane region" description="Helical" evidence="8">
    <location>
        <begin position="93"/>
        <end position="119"/>
    </location>
</feature>
<dbReference type="InterPro" id="IPR051050">
    <property type="entry name" value="Lipid_II_flippase_MurJ/MviN"/>
</dbReference>
<evidence type="ECO:0000256" key="6">
    <source>
        <dbReference type="ARBA" id="ARBA00022989"/>
    </source>
</evidence>
<comment type="similarity">
    <text evidence="8 9">Belongs to the MurJ/MviN family.</text>
</comment>
<reference evidence="10" key="1">
    <citation type="submission" date="2022-10" db="EMBL/GenBank/DDBJ databases">
        <title>The WGS of Solirubrobacter phytolaccae KCTC 29190.</title>
        <authorList>
            <person name="Jiang Z."/>
        </authorList>
    </citation>
    <scope>NUCLEOTIDE SEQUENCE</scope>
    <source>
        <strain evidence="10">KCTC 29190</strain>
    </source>
</reference>
<dbReference type="NCBIfam" id="TIGR01695">
    <property type="entry name" value="murJ_mviN"/>
    <property type="match status" value="1"/>
</dbReference>
<dbReference type="Proteomes" id="UP001147653">
    <property type="component" value="Unassembled WGS sequence"/>
</dbReference>
<dbReference type="EMBL" id="JAPDDP010000026">
    <property type="protein sequence ID" value="MDA0181774.1"/>
    <property type="molecule type" value="Genomic_DNA"/>
</dbReference>
<dbReference type="PIRSF" id="PIRSF002869">
    <property type="entry name" value="MviN"/>
    <property type="match status" value="1"/>
</dbReference>
<keyword evidence="8 9" id="KW-0961">Cell wall biogenesis/degradation</keyword>
<dbReference type="PANTHER" id="PTHR47019">
    <property type="entry name" value="LIPID II FLIPPASE MURJ"/>
    <property type="match status" value="1"/>
</dbReference>
<keyword evidence="4 8" id="KW-0133">Cell shape</keyword>
<feature type="transmembrane region" description="Helical" evidence="8">
    <location>
        <begin position="419"/>
        <end position="441"/>
    </location>
</feature>
<dbReference type="RefSeq" id="WP_270026125.1">
    <property type="nucleotide sequence ID" value="NZ_JAPDDP010000026.1"/>
</dbReference>
<feature type="transmembrane region" description="Helical" evidence="8">
    <location>
        <begin position="196"/>
        <end position="215"/>
    </location>
</feature>